<feature type="compositionally biased region" description="Low complexity" evidence="5">
    <location>
        <begin position="191"/>
        <end position="213"/>
    </location>
</feature>
<feature type="compositionally biased region" description="Polar residues" evidence="5">
    <location>
        <begin position="722"/>
        <end position="738"/>
    </location>
</feature>
<feature type="compositionally biased region" description="Low complexity" evidence="5">
    <location>
        <begin position="152"/>
        <end position="181"/>
    </location>
</feature>
<gene>
    <name evidence="7" type="ORF">LEL_04411</name>
</gene>
<feature type="compositionally biased region" description="Basic and acidic residues" evidence="5">
    <location>
        <begin position="273"/>
        <end position="290"/>
    </location>
</feature>
<protein>
    <submittedName>
        <fullName evidence="7">Uncharacterized protein</fullName>
    </submittedName>
</protein>
<dbReference type="OrthoDB" id="4870410at2759"/>
<dbReference type="GO" id="GO:0016020">
    <property type="term" value="C:membrane"/>
    <property type="evidence" value="ECO:0007669"/>
    <property type="project" value="UniProtKB-SubCell"/>
</dbReference>
<dbReference type="STRING" id="1081108.A0A162KNI7"/>
<sequence>MNWVKAMSHGPPPCASKISSGFLEPVSGSTVDVGKPLNITWYGDNVPRGASTSPTTTWALVLVHSNNTGWSGTMMFIARKFYFDSGRRGCDHVWSHVDERCGITAIYEQWTIPDDLDFSRTEFVLIVRNITTHTENRNYTSDPFIIRESQASSTFTTSSSTTAGASASETTVSSTSESTNTRFPSQPPESPSTASVGTTATTSASGTSTDKTTVPPTPEPAPSQSPPALSSGAKIGIGAGAGVFAIALLLLGLWAYRRRRNSKNRNALPAATTEKDPVQSELDGKAWGRRGEGPGGLAIYEADGVDAAKQSTPRKNIFELPTESATRWLGLNGESCRLSGLCRRDKEDLEVISRTISLTRVSSSPSSKALFCLRPEWAVISSFTGGCRFGHLHKIYTTKSHPARALRMPSCWAVLGSVLVAIQPIAASHVPESPNNVEPTNAAVASNYLLGVSPRITDAPFPDPRSLAGRADAFDRNTDTCGFYSDGCYGFTDALNGSCSSAKLKTEPQMACCYDRSTPNCVLHTLVVSSTSLGVWGCATTLTGETIYTTNPFLKTTSDSTSSSRTSSSSTPQSTSTSTTTTTSASGSSTSSSAADTNSGLGGEKKSNTGAIVGGVVGGVGAIAIIGAAIFFFMRSRKKKSVDNSPNAAAAAQPMLHHPQQSPPPPGQGSPFGYHHPQGGSPAYDPNMAYQHYQGGGSPQPYPPPSQSPYDPRQSGYAGWGQQPSPGAMGSTSPSHTASGPHHGPAVELSDSRATGTGGNRAELG</sequence>
<dbReference type="EMBL" id="AZHF01000003">
    <property type="protein sequence ID" value="OAA77588.1"/>
    <property type="molecule type" value="Genomic_DNA"/>
</dbReference>
<feature type="compositionally biased region" description="Pro residues" evidence="5">
    <location>
        <begin position="215"/>
        <end position="225"/>
    </location>
</feature>
<evidence type="ECO:0000313" key="8">
    <source>
        <dbReference type="Proteomes" id="UP000076881"/>
    </source>
</evidence>
<evidence type="ECO:0000256" key="1">
    <source>
        <dbReference type="ARBA" id="ARBA00004167"/>
    </source>
</evidence>
<feature type="transmembrane region" description="Helical" evidence="6">
    <location>
        <begin position="611"/>
        <end position="634"/>
    </location>
</feature>
<evidence type="ECO:0000256" key="2">
    <source>
        <dbReference type="ARBA" id="ARBA00022692"/>
    </source>
</evidence>
<feature type="region of interest" description="Disordered" evidence="5">
    <location>
        <begin position="554"/>
        <end position="609"/>
    </location>
</feature>
<feature type="region of interest" description="Disordered" evidence="5">
    <location>
        <begin position="152"/>
        <end position="230"/>
    </location>
</feature>
<comment type="subcellular location">
    <subcellularLocation>
        <location evidence="1">Membrane</location>
        <topology evidence="1">Single-pass membrane protein</topology>
    </subcellularLocation>
</comment>
<keyword evidence="2 6" id="KW-0812">Transmembrane</keyword>
<keyword evidence="4 6" id="KW-0472">Membrane</keyword>
<evidence type="ECO:0000256" key="3">
    <source>
        <dbReference type="ARBA" id="ARBA00022989"/>
    </source>
</evidence>
<dbReference type="InterPro" id="IPR051694">
    <property type="entry name" value="Immunoregulatory_rcpt-like"/>
</dbReference>
<dbReference type="GO" id="GO:0071944">
    <property type="term" value="C:cell periphery"/>
    <property type="evidence" value="ECO:0007669"/>
    <property type="project" value="UniProtKB-ARBA"/>
</dbReference>
<organism evidence="7 8">
    <name type="scientific">Akanthomyces lecanii RCEF 1005</name>
    <dbReference type="NCBI Taxonomy" id="1081108"/>
    <lineage>
        <taxon>Eukaryota</taxon>
        <taxon>Fungi</taxon>
        <taxon>Dikarya</taxon>
        <taxon>Ascomycota</taxon>
        <taxon>Pezizomycotina</taxon>
        <taxon>Sordariomycetes</taxon>
        <taxon>Hypocreomycetidae</taxon>
        <taxon>Hypocreales</taxon>
        <taxon>Cordycipitaceae</taxon>
        <taxon>Akanthomyces</taxon>
        <taxon>Cordyceps confragosa</taxon>
    </lineage>
</organism>
<evidence type="ECO:0000313" key="7">
    <source>
        <dbReference type="EMBL" id="OAA77588.1"/>
    </source>
</evidence>
<feature type="region of interest" description="Disordered" evidence="5">
    <location>
        <begin position="644"/>
        <end position="765"/>
    </location>
</feature>
<feature type="region of interest" description="Disordered" evidence="5">
    <location>
        <begin position="266"/>
        <end position="290"/>
    </location>
</feature>
<feature type="compositionally biased region" description="Low complexity" evidence="5">
    <location>
        <begin position="556"/>
        <end position="593"/>
    </location>
</feature>
<name>A0A162KNI7_CORDF</name>
<evidence type="ECO:0000256" key="5">
    <source>
        <dbReference type="SAM" id="MobiDB-lite"/>
    </source>
</evidence>
<keyword evidence="3 6" id="KW-1133">Transmembrane helix</keyword>
<dbReference type="PANTHER" id="PTHR15549">
    <property type="entry name" value="PAIRED IMMUNOGLOBULIN-LIKE TYPE 2 RECEPTOR"/>
    <property type="match status" value="1"/>
</dbReference>
<keyword evidence="8" id="KW-1185">Reference proteome</keyword>
<feature type="transmembrane region" description="Helical" evidence="6">
    <location>
        <begin position="235"/>
        <end position="256"/>
    </location>
</feature>
<reference evidence="7 8" key="1">
    <citation type="journal article" date="2016" name="Genome Biol. Evol.">
        <title>Divergent and convergent evolution of fungal pathogenicity.</title>
        <authorList>
            <person name="Shang Y."/>
            <person name="Xiao G."/>
            <person name="Zheng P."/>
            <person name="Cen K."/>
            <person name="Zhan S."/>
            <person name="Wang C."/>
        </authorList>
    </citation>
    <scope>NUCLEOTIDE SEQUENCE [LARGE SCALE GENOMIC DNA]</scope>
    <source>
        <strain evidence="7 8">RCEF 1005</strain>
    </source>
</reference>
<accession>A0A162KNI7</accession>
<proteinExistence type="predicted"/>
<dbReference type="PANTHER" id="PTHR15549:SF30">
    <property type="entry name" value="MID2 DOMAIN-CONTAINING PROTEIN"/>
    <property type="match status" value="1"/>
</dbReference>
<evidence type="ECO:0000256" key="6">
    <source>
        <dbReference type="SAM" id="Phobius"/>
    </source>
</evidence>
<dbReference type="Proteomes" id="UP000076881">
    <property type="component" value="Unassembled WGS sequence"/>
</dbReference>
<evidence type="ECO:0000256" key="4">
    <source>
        <dbReference type="ARBA" id="ARBA00023136"/>
    </source>
</evidence>
<comment type="caution">
    <text evidence="7">The sequence shown here is derived from an EMBL/GenBank/DDBJ whole genome shotgun (WGS) entry which is preliminary data.</text>
</comment>
<dbReference type="AlphaFoldDB" id="A0A162KNI7"/>